<evidence type="ECO:0008006" key="4">
    <source>
        <dbReference type="Google" id="ProtNLM"/>
    </source>
</evidence>
<dbReference type="Proteomes" id="UP000248326">
    <property type="component" value="Unassembled WGS sequence"/>
</dbReference>
<accession>A0A318SF20</accession>
<dbReference type="PROSITE" id="PS51257">
    <property type="entry name" value="PROKAR_LIPOPROTEIN"/>
    <property type="match status" value="1"/>
</dbReference>
<feature type="chain" id="PRO_5016436877" description="Lipoprotein" evidence="1">
    <location>
        <begin position="19"/>
        <end position="257"/>
    </location>
</feature>
<evidence type="ECO:0000256" key="1">
    <source>
        <dbReference type="SAM" id="SignalP"/>
    </source>
</evidence>
<name>A0A318SF20_9DEIO</name>
<sequence>MRKLLPVMLVGLNLLLSACGSNPLESIGNRFTLSGPCANFNDTRDGFDQDVRIANSYLNVGGGTTIAYTSSWYDNDMDRQTLNCTPDWRSSNNSAVRFDNPQGTGVTVTALQPGIVQLSAVVTGSGGTKTDSVWIAIRPLSNEQEPNNGYGFAKPLTVDAPAIGYNSTYDDVDYYYADIPAGRSYQFTLRASATPTNADPFYDTWYSGDVRHGDGTYIGEANRGYTNTTASTQRVYFIVDSSSSNTNFPYVLKLELN</sequence>
<protein>
    <recommendedName>
        <fullName evidence="4">Lipoprotein</fullName>
    </recommendedName>
</protein>
<evidence type="ECO:0000313" key="3">
    <source>
        <dbReference type="Proteomes" id="UP000248326"/>
    </source>
</evidence>
<comment type="caution">
    <text evidence="2">The sequence shown here is derived from an EMBL/GenBank/DDBJ whole genome shotgun (WGS) entry which is preliminary data.</text>
</comment>
<dbReference type="Gene3D" id="2.60.40.1080">
    <property type="match status" value="1"/>
</dbReference>
<dbReference type="AlphaFoldDB" id="A0A318SF20"/>
<feature type="signal peptide" evidence="1">
    <location>
        <begin position="1"/>
        <end position="18"/>
    </location>
</feature>
<proteinExistence type="predicted"/>
<organism evidence="2 3">
    <name type="scientific">Deinococcus yavapaiensis KR-236</name>
    <dbReference type="NCBI Taxonomy" id="694435"/>
    <lineage>
        <taxon>Bacteria</taxon>
        <taxon>Thermotogati</taxon>
        <taxon>Deinococcota</taxon>
        <taxon>Deinococci</taxon>
        <taxon>Deinococcales</taxon>
        <taxon>Deinococcaceae</taxon>
        <taxon>Deinococcus</taxon>
    </lineage>
</organism>
<keyword evidence="1" id="KW-0732">Signal</keyword>
<keyword evidence="3" id="KW-1185">Reference proteome</keyword>
<evidence type="ECO:0000313" key="2">
    <source>
        <dbReference type="EMBL" id="PYE51969.1"/>
    </source>
</evidence>
<gene>
    <name evidence="2" type="ORF">DES52_11315</name>
</gene>
<reference evidence="2 3" key="1">
    <citation type="submission" date="2018-06" db="EMBL/GenBank/DDBJ databases">
        <title>Genomic Encyclopedia of Type Strains, Phase IV (KMG-IV): sequencing the most valuable type-strain genomes for metagenomic binning, comparative biology and taxonomic classification.</title>
        <authorList>
            <person name="Goeker M."/>
        </authorList>
    </citation>
    <scope>NUCLEOTIDE SEQUENCE [LARGE SCALE GENOMIC DNA]</scope>
    <source>
        <strain evidence="2 3">DSM 18048</strain>
    </source>
</reference>
<dbReference type="Gene3D" id="2.60.120.380">
    <property type="match status" value="1"/>
</dbReference>
<dbReference type="EMBL" id="QJSX01000013">
    <property type="protein sequence ID" value="PYE51969.1"/>
    <property type="molecule type" value="Genomic_DNA"/>
</dbReference>